<feature type="chain" id="PRO_5014697482" description="Granulins domain-containing protein" evidence="2">
    <location>
        <begin position="22"/>
        <end position="324"/>
    </location>
</feature>
<protein>
    <recommendedName>
        <fullName evidence="5">Granulins domain-containing protein</fullName>
    </recommendedName>
</protein>
<comment type="caution">
    <text evidence="3">The sequence shown here is derived from an EMBL/GenBank/DDBJ whole genome shotgun (WGS) entry which is preliminary data.</text>
</comment>
<keyword evidence="2" id="KW-0732">Signal</keyword>
<evidence type="ECO:0000256" key="2">
    <source>
        <dbReference type="SAM" id="SignalP"/>
    </source>
</evidence>
<proteinExistence type="predicted"/>
<evidence type="ECO:0008006" key="5">
    <source>
        <dbReference type="Google" id="ProtNLM"/>
    </source>
</evidence>
<evidence type="ECO:0000313" key="4">
    <source>
        <dbReference type="Proteomes" id="UP000233524"/>
    </source>
</evidence>
<dbReference type="AlphaFoldDB" id="A0A2N3N1K5"/>
<feature type="compositionally biased region" description="Gly residues" evidence="1">
    <location>
        <begin position="205"/>
        <end position="214"/>
    </location>
</feature>
<evidence type="ECO:0000256" key="1">
    <source>
        <dbReference type="SAM" id="MobiDB-lite"/>
    </source>
</evidence>
<feature type="region of interest" description="Disordered" evidence="1">
    <location>
        <begin position="140"/>
        <end position="161"/>
    </location>
</feature>
<keyword evidence="4" id="KW-1185">Reference proteome</keyword>
<dbReference type="EMBL" id="NLAX01001034">
    <property type="protein sequence ID" value="PKS06318.1"/>
    <property type="molecule type" value="Genomic_DNA"/>
</dbReference>
<sequence length="324" mass="32409">MRNPSLFLCLTASTLPLTLRAQHLVSIALGRQSPGQKLLQVTGRSAVLVLRADAPPPCSAGQSVCDGGCISCDVNCCRFGNNAYCDKGECCTSQNLCCPLGKACPGPGACKEGFFIPGFWVAGAGNPDDTCSNTGCAGIPSGPDRSSSRDPGSRPEVPCPARRRQVAVLRLAGYLRVLRLQASPTTSGPGGPPNGSSSSHAPTSGPGGPGGPGKGSSTSRGPGGSGGPAPISTGRGSGPSTSSTSVCEVRTVTVTTGAGAGVGGPSSVRIVARALLGIAAPALVRGRLAEAPDSHPALPPARSVVHLQRGQLLSAVRGRYLGQR</sequence>
<dbReference type="VEuPathDB" id="FungiDB:jhhlp_007066"/>
<feature type="signal peptide" evidence="2">
    <location>
        <begin position="1"/>
        <end position="21"/>
    </location>
</feature>
<name>A0A2N3N1K5_9PEZI</name>
<dbReference type="InParanoid" id="A0A2N3N1K5"/>
<dbReference type="Proteomes" id="UP000233524">
    <property type="component" value="Unassembled WGS sequence"/>
</dbReference>
<organism evidence="3 4">
    <name type="scientific">Lomentospora prolificans</name>
    <dbReference type="NCBI Taxonomy" id="41688"/>
    <lineage>
        <taxon>Eukaryota</taxon>
        <taxon>Fungi</taxon>
        <taxon>Dikarya</taxon>
        <taxon>Ascomycota</taxon>
        <taxon>Pezizomycotina</taxon>
        <taxon>Sordariomycetes</taxon>
        <taxon>Hypocreomycetidae</taxon>
        <taxon>Microascales</taxon>
        <taxon>Microascaceae</taxon>
        <taxon>Lomentospora</taxon>
    </lineage>
</organism>
<feature type="region of interest" description="Disordered" evidence="1">
    <location>
        <begin position="182"/>
        <end position="246"/>
    </location>
</feature>
<reference evidence="3 4" key="1">
    <citation type="journal article" date="2017" name="G3 (Bethesda)">
        <title>First Draft Genome Sequence of the Pathogenic Fungus Lomentospora prolificans (Formerly Scedosporium prolificans).</title>
        <authorList>
            <person name="Luo R."/>
            <person name="Zimin A."/>
            <person name="Workman R."/>
            <person name="Fan Y."/>
            <person name="Pertea G."/>
            <person name="Grossman N."/>
            <person name="Wear M.P."/>
            <person name="Jia B."/>
            <person name="Miller H."/>
            <person name="Casadevall A."/>
            <person name="Timp W."/>
            <person name="Zhang S.X."/>
            <person name="Salzberg S.L."/>
        </authorList>
    </citation>
    <scope>NUCLEOTIDE SEQUENCE [LARGE SCALE GENOMIC DNA]</scope>
    <source>
        <strain evidence="3 4">JHH-5317</strain>
    </source>
</reference>
<feature type="compositionally biased region" description="Low complexity" evidence="1">
    <location>
        <begin position="228"/>
        <end position="246"/>
    </location>
</feature>
<evidence type="ECO:0000313" key="3">
    <source>
        <dbReference type="EMBL" id="PKS06318.1"/>
    </source>
</evidence>
<feature type="compositionally biased region" description="Low complexity" evidence="1">
    <location>
        <begin position="194"/>
        <end position="204"/>
    </location>
</feature>
<accession>A0A2N3N1K5</accession>
<gene>
    <name evidence="3" type="ORF">jhhlp_007066</name>
</gene>
<dbReference type="OrthoDB" id="5152093at2759"/>